<evidence type="ECO:0000256" key="8">
    <source>
        <dbReference type="SAM" id="Phobius"/>
    </source>
</evidence>
<dbReference type="PANTHER" id="PTHR30347:SF1">
    <property type="entry name" value="MECHANOSENSITIVE CHANNEL MSCK"/>
    <property type="match status" value="1"/>
</dbReference>
<dbReference type="GO" id="GO:0008381">
    <property type="term" value="F:mechanosensitive monoatomic ion channel activity"/>
    <property type="evidence" value="ECO:0007669"/>
    <property type="project" value="UniProtKB-ARBA"/>
</dbReference>
<accession>A0AB35HTA8</accession>
<dbReference type="InterPro" id="IPR023408">
    <property type="entry name" value="MscS_beta-dom_sf"/>
</dbReference>
<dbReference type="GO" id="GO:0005886">
    <property type="term" value="C:plasma membrane"/>
    <property type="evidence" value="ECO:0007669"/>
    <property type="project" value="UniProtKB-SubCell"/>
</dbReference>
<evidence type="ECO:0000313" key="13">
    <source>
        <dbReference type="EMBL" id="MCX2800365.1"/>
    </source>
</evidence>
<feature type="domain" description="Mechanosensitive ion channel MscS" evidence="10">
    <location>
        <begin position="512"/>
        <end position="578"/>
    </location>
</feature>
<name>A0AB35HTA8_MICTH</name>
<dbReference type="RefSeq" id="WP_266065599.1">
    <property type="nucleotide sequence ID" value="NZ_JAPHQB010000001.1"/>
</dbReference>
<dbReference type="InterPro" id="IPR010920">
    <property type="entry name" value="LSM_dom_sf"/>
</dbReference>
<keyword evidence="3" id="KW-1003">Cell membrane</keyword>
<keyword evidence="6 8" id="KW-0472">Membrane</keyword>
<evidence type="ECO:0000259" key="11">
    <source>
        <dbReference type="Pfam" id="PF21082"/>
    </source>
</evidence>
<keyword evidence="4 8" id="KW-0812">Transmembrane</keyword>
<feature type="coiled-coil region" evidence="7">
    <location>
        <begin position="154"/>
        <end position="256"/>
    </location>
</feature>
<dbReference type="SUPFAM" id="SSF82689">
    <property type="entry name" value="Mechanosensitive channel protein MscS (YggB), C-terminal domain"/>
    <property type="match status" value="1"/>
</dbReference>
<feature type="domain" description="Mechanosensitive ion channel MscS C-terminal" evidence="11">
    <location>
        <begin position="588"/>
        <end position="673"/>
    </location>
</feature>
<dbReference type="InterPro" id="IPR011014">
    <property type="entry name" value="MscS_channel_TM-2"/>
</dbReference>
<dbReference type="InterPro" id="IPR049142">
    <property type="entry name" value="MS_channel_1st"/>
</dbReference>
<evidence type="ECO:0000259" key="10">
    <source>
        <dbReference type="Pfam" id="PF00924"/>
    </source>
</evidence>
<evidence type="ECO:0000256" key="2">
    <source>
        <dbReference type="ARBA" id="ARBA00008017"/>
    </source>
</evidence>
<comment type="subcellular location">
    <subcellularLocation>
        <location evidence="1">Cell membrane</location>
        <topology evidence="1">Multi-pass membrane protein</topology>
    </subcellularLocation>
</comment>
<evidence type="ECO:0000256" key="1">
    <source>
        <dbReference type="ARBA" id="ARBA00004651"/>
    </source>
</evidence>
<evidence type="ECO:0000313" key="14">
    <source>
        <dbReference type="Proteomes" id="UP001209730"/>
    </source>
</evidence>
<dbReference type="InterPro" id="IPR011066">
    <property type="entry name" value="MscS_channel_C_sf"/>
</dbReference>
<feature type="transmembrane region" description="Helical" evidence="8">
    <location>
        <begin position="495"/>
        <end position="524"/>
    </location>
</feature>
<dbReference type="SUPFAM" id="SSF82861">
    <property type="entry name" value="Mechanosensitive channel protein MscS (YggB), transmembrane region"/>
    <property type="match status" value="1"/>
</dbReference>
<dbReference type="AlphaFoldDB" id="A0AB35HTA8"/>
<dbReference type="Pfam" id="PF21088">
    <property type="entry name" value="MS_channel_1st"/>
    <property type="match status" value="1"/>
</dbReference>
<dbReference type="Gene3D" id="3.30.70.100">
    <property type="match status" value="1"/>
</dbReference>
<dbReference type="InterPro" id="IPR049278">
    <property type="entry name" value="MS_channel_C"/>
</dbReference>
<comment type="similarity">
    <text evidence="2">Belongs to the MscS (TC 1.A.23) family.</text>
</comment>
<dbReference type="Pfam" id="PF21082">
    <property type="entry name" value="MS_channel_3rd"/>
    <property type="match status" value="1"/>
</dbReference>
<keyword evidence="9" id="KW-0732">Signal</keyword>
<organism evidence="13 14">
    <name type="scientific">Microbulbifer thermotolerans</name>
    <dbReference type="NCBI Taxonomy" id="252514"/>
    <lineage>
        <taxon>Bacteria</taxon>
        <taxon>Pseudomonadati</taxon>
        <taxon>Pseudomonadota</taxon>
        <taxon>Gammaproteobacteria</taxon>
        <taxon>Cellvibrionales</taxon>
        <taxon>Microbulbiferaceae</taxon>
        <taxon>Microbulbifer</taxon>
    </lineage>
</organism>
<dbReference type="Gene3D" id="2.30.30.60">
    <property type="match status" value="1"/>
</dbReference>
<evidence type="ECO:0000259" key="12">
    <source>
        <dbReference type="Pfam" id="PF21088"/>
    </source>
</evidence>
<dbReference type="EMBL" id="JAPHQB010000001">
    <property type="protein sequence ID" value="MCX2800365.1"/>
    <property type="molecule type" value="Genomic_DNA"/>
</dbReference>
<dbReference type="PANTHER" id="PTHR30347">
    <property type="entry name" value="POTASSIUM CHANNEL RELATED"/>
    <property type="match status" value="1"/>
</dbReference>
<evidence type="ECO:0000256" key="3">
    <source>
        <dbReference type="ARBA" id="ARBA00022475"/>
    </source>
</evidence>
<proteinExistence type="inferred from homology"/>
<dbReference type="SUPFAM" id="SSF50182">
    <property type="entry name" value="Sm-like ribonucleoproteins"/>
    <property type="match status" value="1"/>
</dbReference>
<evidence type="ECO:0000256" key="9">
    <source>
        <dbReference type="SAM" id="SignalP"/>
    </source>
</evidence>
<feature type="transmembrane region" description="Helical" evidence="8">
    <location>
        <begin position="429"/>
        <end position="450"/>
    </location>
</feature>
<feature type="transmembrane region" description="Helical" evidence="8">
    <location>
        <begin position="470"/>
        <end position="489"/>
    </location>
</feature>
<gene>
    <name evidence="13" type="ORF">OQJ68_01035</name>
</gene>
<dbReference type="InterPro" id="IPR006685">
    <property type="entry name" value="MscS_channel_2nd"/>
</dbReference>
<dbReference type="InterPro" id="IPR052702">
    <property type="entry name" value="MscS-like_channel"/>
</dbReference>
<dbReference type="Gene3D" id="1.10.287.1260">
    <property type="match status" value="1"/>
</dbReference>
<protein>
    <submittedName>
        <fullName evidence="13">Mechanosensitive ion channel</fullName>
    </submittedName>
</protein>
<evidence type="ECO:0000256" key="6">
    <source>
        <dbReference type="ARBA" id="ARBA00023136"/>
    </source>
</evidence>
<evidence type="ECO:0000256" key="7">
    <source>
        <dbReference type="SAM" id="Coils"/>
    </source>
</evidence>
<keyword evidence="7" id="KW-0175">Coiled coil</keyword>
<dbReference type="Pfam" id="PF00924">
    <property type="entry name" value="MS_channel_2nd"/>
    <property type="match status" value="1"/>
</dbReference>
<feature type="domain" description="Mechanosensitive ion channel transmembrane helices 2/3" evidence="12">
    <location>
        <begin position="471"/>
        <end position="510"/>
    </location>
</feature>
<evidence type="ECO:0000256" key="4">
    <source>
        <dbReference type="ARBA" id="ARBA00022692"/>
    </source>
</evidence>
<feature type="signal peptide" evidence="9">
    <location>
        <begin position="1"/>
        <end position="18"/>
    </location>
</feature>
<keyword evidence="5 8" id="KW-1133">Transmembrane helix</keyword>
<reference evidence="13" key="1">
    <citation type="submission" date="2022-11" db="EMBL/GenBank/DDBJ databases">
        <title>Chitin-degrading and fungicidal potential of chitinolytic bacterial strains from marine environment of the Pacific Ocean regions.</title>
        <authorList>
            <person name="Pentekhina I."/>
            <person name="Nedashkovskaya O."/>
            <person name="Seitkalieva A."/>
            <person name="Podvolotskaya A."/>
            <person name="Tekutyeva L."/>
            <person name="Balabanova L."/>
        </authorList>
    </citation>
    <scope>NUCLEOTIDE SEQUENCE</scope>
    <source>
        <strain evidence="13">KMM 6838</strain>
    </source>
</reference>
<comment type="caution">
    <text evidence="13">The sequence shown here is derived from an EMBL/GenBank/DDBJ whole genome shotgun (WGS) entry which is preliminary data.</text>
</comment>
<dbReference type="Proteomes" id="UP001209730">
    <property type="component" value="Unassembled WGS sequence"/>
</dbReference>
<feature type="chain" id="PRO_5044284479" evidence="9">
    <location>
        <begin position="19"/>
        <end position="697"/>
    </location>
</feature>
<evidence type="ECO:0000256" key="5">
    <source>
        <dbReference type="ARBA" id="ARBA00022989"/>
    </source>
</evidence>
<sequence>MFFILCLLLGGISPFANAQLPGQKKEQFEPVIPNFSAPSADWWSGWPDASREERREWLQDLTLAWEEWRNQLPEEEGLQKQAAAIDKALKGVEITWRKHAEYQRIPLLQDVKFPPDPNILTWAESDAAVNRGRLRLFGLQLEARQLDDTLSQSLVQLRKQIVRMREAKGQAKKESAALALLLAQINQLNIIEQSESLQDQLKAWQEQLDLAEGQLNRMLAELQFSSEAGEALVKDIEKQTAEIDQLAAERTALQSATVESTEPEANLKKDLALMQLEVDLLEGYLEKRKDELLLSTNSVLGEVEEKLPLVVSRDLVDSARTLIDGISRQLNIRQRQVVAWRSEEGQELDRWWRAFERIDSGLARARDLIDDVQRYELAQLQVYKERQGWWATVRERTGYFSDLFYRRWRELADYQLFTIAQNPITLRQIAKIIFVLVSAWLISGLTRRFLNRLVRKKRASEQSMYNLGRVLHYSIIAVGLVVALAMLGLDTSKLALVAGALSVGIGFGLQAIFSNFISGLILLFEQPLRVGDLVELESGVFGRIRDINVRSTRITTRDNVDILVPNSEFVAGRVINHTLEDPVRRIHVPFGVAYGSDPDLVREAAMEAARRVNITHTDWKRKTEVWLMEFGESALRFKLVVWVNSNMVSSLGDLYALYNLELLREFREKGIEFPFPQRDLHLRSCEAPLPITRKNGN</sequence>